<dbReference type="SUPFAM" id="SSF49899">
    <property type="entry name" value="Concanavalin A-like lectins/glucanases"/>
    <property type="match status" value="1"/>
</dbReference>
<dbReference type="EMBL" id="JAAAPU010000057">
    <property type="protein sequence ID" value="KAF4204552.1"/>
    <property type="molecule type" value="Genomic_DNA"/>
</dbReference>
<dbReference type="InterPro" id="IPR000845">
    <property type="entry name" value="Nucleoside_phosphorylase_d"/>
</dbReference>
<evidence type="ECO:0000256" key="3">
    <source>
        <dbReference type="ARBA" id="ARBA00022737"/>
    </source>
</evidence>
<keyword evidence="3" id="KW-0677">Repeat</keyword>
<feature type="domain" description="GH16" evidence="4">
    <location>
        <begin position="973"/>
        <end position="1236"/>
    </location>
</feature>
<dbReference type="GO" id="GO:0009116">
    <property type="term" value="P:nucleoside metabolic process"/>
    <property type="evidence" value="ECO:0007669"/>
    <property type="project" value="InterPro"/>
</dbReference>
<dbReference type="InterPro" id="IPR011990">
    <property type="entry name" value="TPR-like_helical_dom_sf"/>
</dbReference>
<dbReference type="PANTHER" id="PTHR46082">
    <property type="entry name" value="ATP/GTP-BINDING PROTEIN-RELATED"/>
    <property type="match status" value="1"/>
</dbReference>
<dbReference type="Gene3D" id="3.40.50.300">
    <property type="entry name" value="P-loop containing nucleotide triphosphate hydrolases"/>
    <property type="match status" value="1"/>
</dbReference>
<dbReference type="CDD" id="cd02182">
    <property type="entry name" value="GH16_Strep_laminarinase_like"/>
    <property type="match status" value="1"/>
</dbReference>
<organism evidence="5 6">
    <name type="scientific">Aspergillus lentulus</name>
    <dbReference type="NCBI Taxonomy" id="293939"/>
    <lineage>
        <taxon>Eukaryota</taxon>
        <taxon>Fungi</taxon>
        <taxon>Dikarya</taxon>
        <taxon>Ascomycota</taxon>
        <taxon>Pezizomycotina</taxon>
        <taxon>Eurotiomycetes</taxon>
        <taxon>Eurotiomycetidae</taxon>
        <taxon>Eurotiales</taxon>
        <taxon>Aspergillaceae</taxon>
        <taxon>Aspergillus</taxon>
        <taxon>Aspergillus subgen. Fumigati</taxon>
    </lineage>
</organism>
<proteinExistence type="predicted"/>
<evidence type="ECO:0000313" key="5">
    <source>
        <dbReference type="EMBL" id="KAF4204552.1"/>
    </source>
</evidence>
<dbReference type="SUPFAM" id="SSF48452">
    <property type="entry name" value="TPR-like"/>
    <property type="match status" value="1"/>
</dbReference>
<evidence type="ECO:0000256" key="2">
    <source>
        <dbReference type="ARBA" id="ARBA00022475"/>
    </source>
</evidence>
<dbReference type="GO" id="GO:0005975">
    <property type="term" value="P:carbohydrate metabolic process"/>
    <property type="evidence" value="ECO:0007669"/>
    <property type="project" value="InterPro"/>
</dbReference>
<dbReference type="InterPro" id="IPR013320">
    <property type="entry name" value="ConA-like_dom_sf"/>
</dbReference>
<dbReference type="InterPro" id="IPR035994">
    <property type="entry name" value="Nucleoside_phosphorylase_sf"/>
</dbReference>
<name>A0AAN5YN49_ASPLE</name>
<sequence length="1236" mass="138686">MQRSPYSNDAYTVGWISASHDEFVVGMAVLDEEHGRPQSTPADDTNAYHLGRLSEHNVVMACLSGGQMGTGPAAIVAENMRRTFKNIRFALLVGIGGGVPAKTKDIRLGDVVVSYPTGIYTGIVQYDYGKLKRNGEVERKDWFCAPPRKILAAVDLLKAYHMRPKNPMNNMSHFIERLGEEYAYPGQNEDFLYQADYDHKSGSENCDACDESGLIARNPRSYPCRPNVHHGVIASGSMVIKSGVERDRINQRYGNSILCFDMEAAGLMNNFPCLVVRGISDYSDSHKNDKWRFYAVATASAYAKELLSHIEAIDVRVLPSMNEAELLNVVSQRIEKVDRNITENTLVLKKAEEDARKRNLYDLQMQCERWLRPPNMRQVQQTNTKKRLRGTCGWIWSNTTFVNWYTLDPSSNLDGILYVYGPPGCGKSILASYIVDFMSKIEVNSFLFAFSGAHASQRNLSDLLRSLIWQLLRVAPAEDAISVLQSLAVIGQLTTTELWTAFGTMAALVSEPVFCIIDGIDECEDTASELVEKLLHFLTDHSRFRFILLGRHRAFHAVNCARHTVEVESSLTEQDIETLIEAEISLSDTLNGANLRHEVTMALKQQADGNFLWIKFMLRHLDKSVGVADALERLHNLPYDLQTTYEQLLLGLVRRLEPSEIDLARKILSFIVVAQRPLTLDEFQHMLAADALSTSSRKDQSIDDYLIPRLDRRVLELQTYIRQFGKLTDPLQMLFRAIVRKASALPILALLLVAMFYYRVGREEDCLEILTVALEKVKGKEGPLQFLILESIASVYDQIGQHEMAWAHWAKALDGLEKKLGPDHEVTLFTIYLIGLRSYRLGKYTDALSSFMTVFSRHEKKLPRRQLDFYRHISYDTGRAYVKLQQYQQALPFLSAALSSSKKLFGQKEVNEPHKLFYMGITYWGLGQYMEALEALHKALGGLEKRYGEEHRNILFVQRAIALASLVSAWVPPSYSGYTLQWSDNFAGSAGTLPNSNNWNIITGNPGVNGELETYTSSNRNVQLSGGNTLQLVPWKDSSVSGGWTSGRLESKYVFTPSAGKITLAEADIRFGSNPTSAKQGIWPAFWILGNSIRSGTAWPGCGELDILETINGQLTGYGTAHCNVYPGGICNEPNGRGGSIAIPDQSWHTWRIVWDRTPSTWQSETITWYMDGQLFHRLTGSQIGDSNVWASLCHDPLYFILNVAVGGTWPGYPNSATLDGYGSMMEIAYVAVYTS</sequence>
<dbReference type="Pfam" id="PF01048">
    <property type="entry name" value="PNP_UDP_1"/>
    <property type="match status" value="1"/>
</dbReference>
<keyword evidence="2" id="KW-0472">Membrane</keyword>
<evidence type="ECO:0000313" key="6">
    <source>
        <dbReference type="Proteomes" id="UP000649114"/>
    </source>
</evidence>
<comment type="subcellular location">
    <subcellularLocation>
        <location evidence="1">Cell membrane</location>
        <topology evidence="1">Lipid-anchor</topology>
        <topology evidence="1">GPI-anchor</topology>
    </subcellularLocation>
</comment>
<dbReference type="Gene3D" id="3.40.50.1580">
    <property type="entry name" value="Nucleoside phosphorylase domain"/>
    <property type="match status" value="1"/>
</dbReference>
<dbReference type="PANTHER" id="PTHR46082:SF11">
    <property type="entry name" value="AAA+ ATPASE DOMAIN-CONTAINING PROTEIN-RELATED"/>
    <property type="match status" value="1"/>
</dbReference>
<dbReference type="Gene3D" id="1.25.40.10">
    <property type="entry name" value="Tetratricopeptide repeat domain"/>
    <property type="match status" value="2"/>
</dbReference>
<dbReference type="Proteomes" id="UP000649114">
    <property type="component" value="Unassembled WGS sequence"/>
</dbReference>
<reference evidence="5" key="2">
    <citation type="submission" date="2020-04" db="EMBL/GenBank/DDBJ databases">
        <authorList>
            <person name="Santos R.A.C."/>
            <person name="Steenwyk J.L."/>
            <person name="Rivero-Menendez O."/>
            <person name="Mead M.E."/>
            <person name="Silva L.P."/>
            <person name="Bastos R.W."/>
            <person name="Alastruey-Izquierdo A."/>
            <person name="Goldman G.H."/>
            <person name="Rokas A."/>
        </authorList>
    </citation>
    <scope>NUCLEOTIDE SEQUENCE</scope>
    <source>
        <strain evidence="5">CNM-CM8927</strain>
    </source>
</reference>
<dbReference type="SUPFAM" id="SSF52540">
    <property type="entry name" value="P-loop containing nucleoside triphosphate hydrolases"/>
    <property type="match status" value="1"/>
</dbReference>
<gene>
    <name evidence="5" type="ORF">CNMCM8927_007285</name>
</gene>
<reference evidence="5" key="1">
    <citation type="journal article" date="2020" name="bioRxiv">
        <title>Genomic and phenotypic heterogeneity of clinical isolates of the human pathogens Aspergillus fumigatus, Aspergillus lentulus and Aspergillus fumigatiaffinis.</title>
        <authorList>
            <person name="dos Santos R.A.C."/>
            <person name="Steenwyk J.L."/>
            <person name="Rivero-Menendez O."/>
            <person name="Mead M.E."/>
            <person name="Silva L.P."/>
            <person name="Bastos R.W."/>
            <person name="Alastruey-Izquierdo A."/>
            <person name="Goldman G.H."/>
            <person name="Rokas A."/>
        </authorList>
    </citation>
    <scope>NUCLEOTIDE SEQUENCE</scope>
    <source>
        <strain evidence="5">CNM-CM8927</strain>
    </source>
</reference>
<keyword evidence="2" id="KW-1003">Cell membrane</keyword>
<dbReference type="Gene3D" id="2.60.120.200">
    <property type="match status" value="1"/>
</dbReference>
<protein>
    <recommendedName>
        <fullName evidence="4">GH16 domain-containing protein</fullName>
    </recommendedName>
</protein>
<dbReference type="SUPFAM" id="SSF53167">
    <property type="entry name" value="Purine and uridine phosphorylases"/>
    <property type="match status" value="1"/>
</dbReference>
<accession>A0AAN5YN49</accession>
<evidence type="ECO:0000256" key="1">
    <source>
        <dbReference type="ARBA" id="ARBA00004609"/>
    </source>
</evidence>
<evidence type="ECO:0000259" key="4">
    <source>
        <dbReference type="PROSITE" id="PS51762"/>
    </source>
</evidence>
<dbReference type="InterPro" id="IPR056884">
    <property type="entry name" value="NPHP3-like_N"/>
</dbReference>
<dbReference type="InterPro" id="IPR053137">
    <property type="entry name" value="NLR-like"/>
</dbReference>
<dbReference type="PROSITE" id="PS51762">
    <property type="entry name" value="GH16_2"/>
    <property type="match status" value="1"/>
</dbReference>
<dbReference type="InterPro" id="IPR000757">
    <property type="entry name" value="Beta-glucanase-like"/>
</dbReference>
<dbReference type="InterPro" id="IPR027417">
    <property type="entry name" value="P-loop_NTPase"/>
</dbReference>
<dbReference type="Pfam" id="PF00722">
    <property type="entry name" value="Glyco_hydro_16"/>
    <property type="match status" value="1"/>
</dbReference>
<dbReference type="Pfam" id="PF24883">
    <property type="entry name" value="NPHP3_N"/>
    <property type="match status" value="1"/>
</dbReference>
<dbReference type="GO" id="GO:0004553">
    <property type="term" value="F:hydrolase activity, hydrolyzing O-glycosyl compounds"/>
    <property type="evidence" value="ECO:0007669"/>
    <property type="project" value="InterPro"/>
</dbReference>
<dbReference type="GO" id="GO:0005886">
    <property type="term" value="C:plasma membrane"/>
    <property type="evidence" value="ECO:0007669"/>
    <property type="project" value="UniProtKB-SubCell"/>
</dbReference>
<dbReference type="AlphaFoldDB" id="A0AAN5YN49"/>
<comment type="caution">
    <text evidence="5">The sequence shown here is derived from an EMBL/GenBank/DDBJ whole genome shotgun (WGS) entry which is preliminary data.</text>
</comment>